<accession>E0SL79</accession>
<evidence type="ECO:0000313" key="2">
    <source>
        <dbReference type="EMBL" id="ADM98114.1"/>
    </source>
</evidence>
<feature type="transmembrane region" description="Helical" evidence="1">
    <location>
        <begin position="61"/>
        <end position="83"/>
    </location>
</feature>
<keyword evidence="1" id="KW-1133">Transmembrane helix</keyword>
<name>E0SL79_DICD3</name>
<sequence>MILPTNSRLTAWAVPRNSTVALKMTGSTQFKYAQVVSGYFFRAGGNMQCYFSRIKQRSTTLCFCIIEYRVFGVYYGWLFHLAYRLLWLL</sequence>
<evidence type="ECO:0000256" key="1">
    <source>
        <dbReference type="SAM" id="Phobius"/>
    </source>
</evidence>
<dbReference type="AlphaFoldDB" id="E0SL79"/>
<dbReference type="EMBL" id="CP002038">
    <property type="protein sequence ID" value="ADM98114.1"/>
    <property type="molecule type" value="Genomic_DNA"/>
</dbReference>
<organism evidence="2 3">
    <name type="scientific">Dickeya dadantii (strain 3937)</name>
    <name type="common">Erwinia chrysanthemi (strain 3937)</name>
    <dbReference type="NCBI Taxonomy" id="198628"/>
    <lineage>
        <taxon>Bacteria</taxon>
        <taxon>Pseudomonadati</taxon>
        <taxon>Pseudomonadota</taxon>
        <taxon>Gammaproteobacteria</taxon>
        <taxon>Enterobacterales</taxon>
        <taxon>Pectobacteriaceae</taxon>
        <taxon>Dickeya</taxon>
    </lineage>
</organism>
<dbReference type="HOGENOM" id="CLU_2449861_0_0_6"/>
<keyword evidence="1" id="KW-0812">Transmembrane</keyword>
<evidence type="ECO:0000313" key="3">
    <source>
        <dbReference type="Proteomes" id="UP000006859"/>
    </source>
</evidence>
<dbReference type="STRING" id="198628.Dda3937_04544"/>
<dbReference type="KEGG" id="ddd:Dda3937_04544"/>
<protein>
    <submittedName>
        <fullName evidence="2">Uncharacterized protein</fullName>
    </submittedName>
</protein>
<keyword evidence="3" id="KW-1185">Reference proteome</keyword>
<gene>
    <name evidence="2" type="ordered locus">Dda3937_04544</name>
</gene>
<dbReference type="Proteomes" id="UP000006859">
    <property type="component" value="Chromosome"/>
</dbReference>
<proteinExistence type="predicted"/>
<keyword evidence="1" id="KW-0472">Membrane</keyword>
<reference evidence="2 3" key="1">
    <citation type="journal article" date="2011" name="J. Bacteriol.">
        <title>Genome sequence of the plant-pathogenic bacterium Dickeya dadantii 3937.</title>
        <authorList>
            <person name="Glasner J.D."/>
            <person name="Yang C.H."/>
            <person name="Reverchon S."/>
            <person name="Hugouvieux-Cotte-Pattat N."/>
            <person name="Condemine G."/>
            <person name="Bohin J.P."/>
            <person name="Van Gijsegem F."/>
            <person name="Yang S."/>
            <person name="Franza T."/>
            <person name="Expert D."/>
            <person name="Plunkett G. III"/>
            <person name="San Francisco M.J."/>
            <person name="Charkowski A.O."/>
            <person name="Py B."/>
            <person name="Bell K."/>
            <person name="Rauscher L."/>
            <person name="Rodriguez-Palenzuela P."/>
            <person name="Toussaint A."/>
            <person name="Holeva M.C."/>
            <person name="He S.Y."/>
            <person name="Douet V."/>
            <person name="Boccara M."/>
            <person name="Blanco C."/>
            <person name="Toth I."/>
            <person name="Anderson B.D."/>
            <person name="Biehl B.S."/>
            <person name="Mau B."/>
            <person name="Flynn S.M."/>
            <person name="Barras F."/>
            <person name="Lindeberg M."/>
            <person name="Birch P.R."/>
            <person name="Tsuyumu S."/>
            <person name="Shi X."/>
            <person name="Hibbing M."/>
            <person name="Yap M.N."/>
            <person name="Carpentier M."/>
            <person name="Dassa E."/>
            <person name="Umehara M."/>
            <person name="Kim J.F."/>
            <person name="Rusch M."/>
            <person name="Soni P."/>
            <person name="Mayhew G.F."/>
            <person name="Fouts D.E."/>
            <person name="Gill S.R."/>
            <person name="Blattner F.R."/>
            <person name="Keen N.T."/>
            <person name="Perna N.T."/>
        </authorList>
    </citation>
    <scope>NUCLEOTIDE SEQUENCE [LARGE SCALE GENOMIC DNA]</scope>
    <source>
        <strain evidence="2 3">3937</strain>
    </source>
</reference>